<sequence>MERRPPVTPSDEIDLYVRTYTSLLRSTVEVRVRAFEEAHAFAGSSLHPGALSPTPDVSAFAYAAARLPDDMPGIDLVVLGQSHELFEAAGFDVQNWRTVRTRGRRRPLRLDPEGRRLAVFIASESDIDDFIPILTAFQIEWNKMHERLRPLAAEAGGIDKPAPATEEVARYLGISVDEVDVLTQAFGGRLAQGIANIANHPIDVNVRLLAASYSQYQRSAQRWWSGIEPHYVRSEPPRRRPVYFVSSNTHAIANLVGGYARTHQDAILAFGRETNPEGLADTIATAQASGNEEDRLPFLYYLLRGYIHARPGRDRMREVRAFEASCGLTHLSEPGHIDVDAQIIEVGKINPSVIDPRLNLPGLAAALPKSDAVIINIDYPLGMAAYHLMSRVGQGVGELHGVYVMGKAATLNGRVGDVALSGTVFDEHSRNTFLFRNAFGAKDIRPYLRYGSVFDNQSALTVRSAFLQNRNYMSAFYRDGYTVLEMEAGPFLAGVYELVHPTRVPQDEIINLSSTVPVDVGFVHYASDTPYSRRQSLLSKSLSYFGVDSTYACAIAIVRRILSLEIERTAGMISPR</sequence>
<reference evidence="1" key="1">
    <citation type="submission" date="2021-12" db="EMBL/GenBank/DDBJ databases">
        <title>Discovery of the Pendulisporaceae a myxobacterial family with distinct sporulation behavior and unique specialized metabolism.</title>
        <authorList>
            <person name="Garcia R."/>
            <person name="Popoff A."/>
            <person name="Bader C.D."/>
            <person name="Loehr J."/>
            <person name="Walesch S."/>
            <person name="Walt C."/>
            <person name="Boldt J."/>
            <person name="Bunk B."/>
            <person name="Haeckl F.J.F.P.J."/>
            <person name="Gunesch A.P."/>
            <person name="Birkelbach J."/>
            <person name="Nuebel U."/>
            <person name="Pietschmann T."/>
            <person name="Bach T."/>
            <person name="Mueller R."/>
        </authorList>
    </citation>
    <scope>NUCLEOTIDE SEQUENCE</scope>
    <source>
        <strain evidence="1">MSr11367</strain>
    </source>
</reference>
<dbReference type="Pfam" id="PF21850">
    <property type="entry name" value="DUF6909"/>
    <property type="match status" value="1"/>
</dbReference>
<organism evidence="1 2">
    <name type="scientific">Pendulispora rubella</name>
    <dbReference type="NCBI Taxonomy" id="2741070"/>
    <lineage>
        <taxon>Bacteria</taxon>
        <taxon>Pseudomonadati</taxon>
        <taxon>Myxococcota</taxon>
        <taxon>Myxococcia</taxon>
        <taxon>Myxococcales</taxon>
        <taxon>Sorangiineae</taxon>
        <taxon>Pendulisporaceae</taxon>
        <taxon>Pendulispora</taxon>
    </lineage>
</organism>
<dbReference type="Proteomes" id="UP001374803">
    <property type="component" value="Chromosome"/>
</dbReference>
<dbReference type="EMBL" id="CP089983">
    <property type="protein sequence ID" value="WXB07342.1"/>
    <property type="molecule type" value="Genomic_DNA"/>
</dbReference>
<dbReference type="RefSeq" id="WP_394837002.1">
    <property type="nucleotide sequence ID" value="NZ_CP089929.1"/>
</dbReference>
<name>A0ABZ2L8T4_9BACT</name>
<protein>
    <submittedName>
        <fullName evidence="1">Uncharacterized protein</fullName>
    </submittedName>
</protein>
<proteinExistence type="predicted"/>
<evidence type="ECO:0000313" key="1">
    <source>
        <dbReference type="EMBL" id="WXB07342.1"/>
    </source>
</evidence>
<evidence type="ECO:0000313" key="2">
    <source>
        <dbReference type="Proteomes" id="UP001374803"/>
    </source>
</evidence>
<accession>A0ABZ2L8T4</accession>
<keyword evidence="2" id="KW-1185">Reference proteome</keyword>
<dbReference type="InterPro" id="IPR054204">
    <property type="entry name" value="DUF6909"/>
</dbReference>
<gene>
    <name evidence="1" type="ORF">LVJ94_08850</name>
</gene>